<dbReference type="EMBL" id="CADEHS020000003">
    <property type="protein sequence ID" value="CAG9939387.1"/>
    <property type="molecule type" value="Genomic_DNA"/>
</dbReference>
<organism evidence="1 2">
    <name type="scientific">Clonostachys rosea f. rosea IK726</name>
    <dbReference type="NCBI Taxonomy" id="1349383"/>
    <lineage>
        <taxon>Eukaryota</taxon>
        <taxon>Fungi</taxon>
        <taxon>Dikarya</taxon>
        <taxon>Ascomycota</taxon>
        <taxon>Pezizomycotina</taxon>
        <taxon>Sordariomycetes</taxon>
        <taxon>Hypocreomycetidae</taxon>
        <taxon>Hypocreales</taxon>
        <taxon>Bionectriaceae</taxon>
        <taxon>Clonostachys</taxon>
    </lineage>
</organism>
<proteinExistence type="predicted"/>
<reference evidence="1" key="2">
    <citation type="submission" date="2021-10" db="EMBL/GenBank/DDBJ databases">
        <authorList>
            <person name="Piombo E."/>
        </authorList>
    </citation>
    <scope>NUCLEOTIDE SEQUENCE</scope>
</reference>
<comment type="caution">
    <text evidence="1">The sequence shown here is derived from an EMBL/GenBank/DDBJ whole genome shotgun (WGS) entry which is preliminary data.</text>
</comment>
<evidence type="ECO:0000313" key="2">
    <source>
        <dbReference type="Proteomes" id="UP000836387"/>
    </source>
</evidence>
<gene>
    <name evidence="1" type="ORF">CRV2_00007824</name>
</gene>
<dbReference type="Proteomes" id="UP000836387">
    <property type="component" value="Unassembled WGS sequence"/>
</dbReference>
<evidence type="ECO:0000313" key="1">
    <source>
        <dbReference type="EMBL" id="CAG9939387.1"/>
    </source>
</evidence>
<name>A0ACA9TEQ6_BIOOC</name>
<reference evidence="1" key="1">
    <citation type="submission" date="2020-04" db="EMBL/GenBank/DDBJ databases">
        <authorList>
            <person name="Broberg M."/>
        </authorList>
    </citation>
    <scope>NUCLEOTIDE SEQUENCE</scope>
</reference>
<sequence length="132" mass="13648">MQPSLFLATALLLATGSTSAASNGRRRALQYRNGAVKRYSEKLHESIQARAVSLAARKAAAKPAPKKPAPKPAPKKPAPKPAPKKPAPKPAPKKHGKGKGKFKAPGSSSSSSTWCIDGHCTPMMAAGVAVCS</sequence>
<accession>A0ACA9TEQ6</accession>
<keyword evidence="2" id="KW-1185">Reference proteome</keyword>
<protein>
    <submittedName>
        <fullName evidence="1">Uncharacterized protein</fullName>
    </submittedName>
</protein>